<sequence>MTPVLTARKLHRSFRRHRLLGPDYVTPAVRGVDLEVEPGECLGIVGESGCGKSTLGRLLLGLLPTDSGTVTCLGNQLGDLSKADMRRLRAKMALVHQNPLGALDPRRPVGDQIAEPLLIHRHLGYASQSARAARKEAVLRAVALDPVLADRYPHRLSGGQRQRVVLARALITEPELLVLDEPVSALDVSVQAQILGLLKKLKAESGAGLVFISHDLRVVRQLADRVAVMYRGQIVEQGSTEAVLDTPRHPYTRLLRGAVPSLVPGHRVKSESRAIDAFPEAGCSFAPRCEQARVGCRTEFPVLSSCGGSHSVACLYAPAREEIAR</sequence>
<dbReference type="PANTHER" id="PTHR43776:SF7">
    <property type="entry name" value="D,D-DIPEPTIDE TRANSPORT ATP-BINDING PROTEIN DDPF-RELATED"/>
    <property type="match status" value="1"/>
</dbReference>
<dbReference type="OrthoDB" id="37801at2"/>
<dbReference type="AlphaFoldDB" id="A0A2S3UK77"/>
<gene>
    <name evidence="7" type="ORF">CLV41_11766</name>
</gene>
<keyword evidence="3" id="KW-0813">Transport</keyword>
<dbReference type="InterPro" id="IPR003593">
    <property type="entry name" value="AAA+_ATPase"/>
</dbReference>
<dbReference type="InterPro" id="IPR003439">
    <property type="entry name" value="ABC_transporter-like_ATP-bd"/>
</dbReference>
<reference evidence="7 8" key="1">
    <citation type="submission" date="2018-01" db="EMBL/GenBank/DDBJ databases">
        <title>Genomic Encyclopedia of Archaeal and Bacterial Type Strains, Phase II (KMG-II): from individual species to whole genera.</title>
        <authorList>
            <person name="Goeker M."/>
        </authorList>
    </citation>
    <scope>NUCLEOTIDE SEQUENCE [LARGE SCALE GENOMIC DNA]</scope>
    <source>
        <strain evidence="7 8">DSM 17023</strain>
    </source>
</reference>
<dbReference type="SMART" id="SM00382">
    <property type="entry name" value="AAA"/>
    <property type="match status" value="1"/>
</dbReference>
<dbReference type="Pfam" id="PF08352">
    <property type="entry name" value="oligo_HPY"/>
    <property type="match status" value="1"/>
</dbReference>
<comment type="caution">
    <text evidence="7">The sequence shown here is derived from an EMBL/GenBank/DDBJ whole genome shotgun (WGS) entry which is preliminary data.</text>
</comment>
<keyword evidence="8" id="KW-1185">Reference proteome</keyword>
<dbReference type="CDD" id="cd03257">
    <property type="entry name" value="ABC_NikE_OppD_transporters"/>
    <property type="match status" value="1"/>
</dbReference>
<dbReference type="InterPro" id="IPR017871">
    <property type="entry name" value="ABC_transporter-like_CS"/>
</dbReference>
<comment type="subcellular location">
    <subcellularLocation>
        <location evidence="1">Cell inner membrane</location>
        <topology evidence="1">Peripheral membrane protein</topology>
    </subcellularLocation>
</comment>
<dbReference type="GO" id="GO:0016887">
    <property type="term" value="F:ATP hydrolysis activity"/>
    <property type="evidence" value="ECO:0007669"/>
    <property type="project" value="InterPro"/>
</dbReference>
<dbReference type="GO" id="GO:0015833">
    <property type="term" value="P:peptide transport"/>
    <property type="evidence" value="ECO:0007669"/>
    <property type="project" value="InterPro"/>
</dbReference>
<dbReference type="NCBIfam" id="TIGR01727">
    <property type="entry name" value="oligo_HPY"/>
    <property type="match status" value="1"/>
</dbReference>
<name>A0A2S3UK77_9HYPH</name>
<evidence type="ECO:0000313" key="7">
    <source>
        <dbReference type="EMBL" id="POF28132.1"/>
    </source>
</evidence>
<evidence type="ECO:0000256" key="3">
    <source>
        <dbReference type="ARBA" id="ARBA00022448"/>
    </source>
</evidence>
<evidence type="ECO:0000256" key="4">
    <source>
        <dbReference type="ARBA" id="ARBA00022741"/>
    </source>
</evidence>
<dbReference type="GO" id="GO:0005886">
    <property type="term" value="C:plasma membrane"/>
    <property type="evidence" value="ECO:0007669"/>
    <property type="project" value="UniProtKB-SubCell"/>
</dbReference>
<dbReference type="PANTHER" id="PTHR43776">
    <property type="entry name" value="TRANSPORT ATP-BINDING PROTEIN"/>
    <property type="match status" value="1"/>
</dbReference>
<dbReference type="Proteomes" id="UP000236959">
    <property type="component" value="Unassembled WGS sequence"/>
</dbReference>
<proteinExistence type="inferred from homology"/>
<dbReference type="InterPro" id="IPR050319">
    <property type="entry name" value="ABC_transp_ATP-bind"/>
</dbReference>
<keyword evidence="4" id="KW-0547">Nucleotide-binding</keyword>
<organism evidence="7 8">
    <name type="scientific">Roseibium marinum</name>
    <dbReference type="NCBI Taxonomy" id="281252"/>
    <lineage>
        <taxon>Bacteria</taxon>
        <taxon>Pseudomonadati</taxon>
        <taxon>Pseudomonadota</taxon>
        <taxon>Alphaproteobacteria</taxon>
        <taxon>Hyphomicrobiales</taxon>
        <taxon>Stappiaceae</taxon>
        <taxon>Roseibium</taxon>
    </lineage>
</organism>
<protein>
    <submittedName>
        <fullName evidence="7">Peptide/nickel transport system ATP-binding protein</fullName>
    </submittedName>
</protein>
<comment type="similarity">
    <text evidence="2">Belongs to the ABC transporter superfamily.</text>
</comment>
<dbReference type="FunFam" id="3.40.50.300:FF:000016">
    <property type="entry name" value="Oligopeptide ABC transporter ATP-binding component"/>
    <property type="match status" value="1"/>
</dbReference>
<dbReference type="RefSeq" id="WP_103225289.1">
    <property type="nucleotide sequence ID" value="NZ_PPCN01000017.1"/>
</dbReference>
<dbReference type="InterPro" id="IPR027417">
    <property type="entry name" value="P-loop_NTPase"/>
</dbReference>
<feature type="domain" description="ABC transporter" evidence="6">
    <location>
        <begin position="5"/>
        <end position="256"/>
    </location>
</feature>
<dbReference type="InterPro" id="IPR013563">
    <property type="entry name" value="Oligopep_ABC_C"/>
</dbReference>
<dbReference type="Pfam" id="PF00005">
    <property type="entry name" value="ABC_tran"/>
    <property type="match status" value="1"/>
</dbReference>
<accession>A0A2S3UK77</accession>
<dbReference type="EMBL" id="PPCN01000017">
    <property type="protein sequence ID" value="POF28132.1"/>
    <property type="molecule type" value="Genomic_DNA"/>
</dbReference>
<dbReference type="SUPFAM" id="SSF52540">
    <property type="entry name" value="P-loop containing nucleoside triphosphate hydrolases"/>
    <property type="match status" value="1"/>
</dbReference>
<evidence type="ECO:0000256" key="1">
    <source>
        <dbReference type="ARBA" id="ARBA00004417"/>
    </source>
</evidence>
<keyword evidence="5 7" id="KW-0067">ATP-binding</keyword>
<evidence type="ECO:0000256" key="5">
    <source>
        <dbReference type="ARBA" id="ARBA00022840"/>
    </source>
</evidence>
<dbReference type="PROSITE" id="PS00211">
    <property type="entry name" value="ABC_TRANSPORTER_1"/>
    <property type="match status" value="1"/>
</dbReference>
<dbReference type="Gene3D" id="3.40.50.300">
    <property type="entry name" value="P-loop containing nucleotide triphosphate hydrolases"/>
    <property type="match status" value="1"/>
</dbReference>
<evidence type="ECO:0000259" key="6">
    <source>
        <dbReference type="PROSITE" id="PS50893"/>
    </source>
</evidence>
<dbReference type="GO" id="GO:0005524">
    <property type="term" value="F:ATP binding"/>
    <property type="evidence" value="ECO:0007669"/>
    <property type="project" value="UniProtKB-KW"/>
</dbReference>
<dbReference type="PROSITE" id="PS50893">
    <property type="entry name" value="ABC_TRANSPORTER_2"/>
    <property type="match status" value="1"/>
</dbReference>
<evidence type="ECO:0000256" key="2">
    <source>
        <dbReference type="ARBA" id="ARBA00005417"/>
    </source>
</evidence>
<dbReference type="GO" id="GO:0055085">
    <property type="term" value="P:transmembrane transport"/>
    <property type="evidence" value="ECO:0007669"/>
    <property type="project" value="UniProtKB-ARBA"/>
</dbReference>
<evidence type="ECO:0000313" key="8">
    <source>
        <dbReference type="Proteomes" id="UP000236959"/>
    </source>
</evidence>